<dbReference type="Proteomes" id="UP001419268">
    <property type="component" value="Unassembled WGS sequence"/>
</dbReference>
<organism evidence="2 3">
    <name type="scientific">Stephania cephalantha</name>
    <dbReference type="NCBI Taxonomy" id="152367"/>
    <lineage>
        <taxon>Eukaryota</taxon>
        <taxon>Viridiplantae</taxon>
        <taxon>Streptophyta</taxon>
        <taxon>Embryophyta</taxon>
        <taxon>Tracheophyta</taxon>
        <taxon>Spermatophyta</taxon>
        <taxon>Magnoliopsida</taxon>
        <taxon>Ranunculales</taxon>
        <taxon>Menispermaceae</taxon>
        <taxon>Menispermoideae</taxon>
        <taxon>Cissampelideae</taxon>
        <taxon>Stephania</taxon>
    </lineage>
</organism>
<name>A0AAP0NPK9_9MAGN</name>
<gene>
    <name evidence="2" type="ORF">Scep_019175</name>
</gene>
<comment type="caution">
    <text evidence="2">The sequence shown here is derived from an EMBL/GenBank/DDBJ whole genome shotgun (WGS) entry which is preliminary data.</text>
</comment>
<keyword evidence="3" id="KW-1185">Reference proteome</keyword>
<evidence type="ECO:0000313" key="3">
    <source>
        <dbReference type="Proteomes" id="UP001419268"/>
    </source>
</evidence>
<proteinExistence type="predicted"/>
<evidence type="ECO:0000256" key="1">
    <source>
        <dbReference type="SAM" id="Coils"/>
    </source>
</evidence>
<reference evidence="2 3" key="1">
    <citation type="submission" date="2024-01" db="EMBL/GenBank/DDBJ databases">
        <title>Genome assemblies of Stephania.</title>
        <authorList>
            <person name="Yang L."/>
        </authorList>
    </citation>
    <scope>NUCLEOTIDE SEQUENCE [LARGE SCALE GENOMIC DNA]</scope>
    <source>
        <strain evidence="2">JXDWG</strain>
        <tissue evidence="2">Leaf</tissue>
    </source>
</reference>
<accession>A0AAP0NPK9</accession>
<feature type="coiled-coil region" evidence="1">
    <location>
        <begin position="22"/>
        <end position="67"/>
    </location>
</feature>
<evidence type="ECO:0000313" key="2">
    <source>
        <dbReference type="EMBL" id="KAK9111656.1"/>
    </source>
</evidence>
<dbReference type="AlphaFoldDB" id="A0AAP0NPK9"/>
<dbReference type="EMBL" id="JBBNAG010000008">
    <property type="protein sequence ID" value="KAK9111656.1"/>
    <property type="molecule type" value="Genomic_DNA"/>
</dbReference>
<sequence>MTSVKSIEKFLQAININNMERHDKHEKYIENAKQALKRMDDERTESIKNLEREISQLAIALNSRKEK</sequence>
<protein>
    <submittedName>
        <fullName evidence="2">Uncharacterized protein</fullName>
    </submittedName>
</protein>
<keyword evidence="1" id="KW-0175">Coiled coil</keyword>